<dbReference type="CDD" id="cd04724">
    <property type="entry name" value="Tryptophan_synthase_alpha"/>
    <property type="match status" value="1"/>
</dbReference>
<comment type="subunit">
    <text evidence="3 9">Tetramer of two alpha and two beta chains.</text>
</comment>
<dbReference type="NCBIfam" id="TIGR00262">
    <property type="entry name" value="trpA"/>
    <property type="match status" value="1"/>
</dbReference>
<dbReference type="Proteomes" id="UP000825933">
    <property type="component" value="Unassembled WGS sequence"/>
</dbReference>
<accession>A0A8T5UQ12</accession>
<protein>
    <recommendedName>
        <fullName evidence="9">Tryptophan synthase alpha chain</fullName>
        <ecNumber evidence="9">4.2.1.20</ecNumber>
    </recommendedName>
</protein>
<evidence type="ECO:0000256" key="9">
    <source>
        <dbReference type="HAMAP-Rule" id="MF_00131"/>
    </source>
</evidence>
<keyword evidence="5 9" id="KW-0822">Tryptophan biosynthesis</keyword>
<name>A0A8T5UQ12_9EURY</name>
<reference evidence="12" key="1">
    <citation type="journal article" date="2022" name="Microbiol. Resour. Announc.">
        <title>Draft Genome Sequence of a Methanogenic Archaeon from West Spitsbergen Permafrost.</title>
        <authorList>
            <person name="Trubitsyn V."/>
            <person name="Rivkina E."/>
            <person name="Shcherbakova V."/>
        </authorList>
    </citation>
    <scope>NUCLEOTIDE SEQUENCE [LARGE SCALE GENOMIC DNA]</scope>
    <source>
        <strain evidence="12">VT</strain>
    </source>
</reference>
<dbReference type="EMBL" id="JAIOUQ010000007">
    <property type="protein sequence ID" value="MBZ2165734.1"/>
    <property type="molecule type" value="Genomic_DNA"/>
</dbReference>
<dbReference type="RefSeq" id="WP_223791324.1">
    <property type="nucleotide sequence ID" value="NZ_JAIOUQ010000007.1"/>
</dbReference>
<dbReference type="AlphaFoldDB" id="A0A8T5UQ12"/>
<evidence type="ECO:0000256" key="1">
    <source>
        <dbReference type="ARBA" id="ARBA00003365"/>
    </source>
</evidence>
<dbReference type="PROSITE" id="PS00167">
    <property type="entry name" value="TRP_SYNTHASE_ALPHA"/>
    <property type="match status" value="1"/>
</dbReference>
<dbReference type="HAMAP" id="MF_00131">
    <property type="entry name" value="Trp_synth_alpha"/>
    <property type="match status" value="1"/>
</dbReference>
<dbReference type="PANTHER" id="PTHR43406:SF1">
    <property type="entry name" value="TRYPTOPHAN SYNTHASE ALPHA CHAIN, CHLOROPLASTIC"/>
    <property type="match status" value="1"/>
</dbReference>
<evidence type="ECO:0000313" key="11">
    <source>
        <dbReference type="EMBL" id="MBZ2165734.1"/>
    </source>
</evidence>
<evidence type="ECO:0000256" key="10">
    <source>
        <dbReference type="RuleBase" id="RU003662"/>
    </source>
</evidence>
<evidence type="ECO:0000256" key="5">
    <source>
        <dbReference type="ARBA" id="ARBA00022822"/>
    </source>
</evidence>
<dbReference type="FunFam" id="3.20.20.70:FF:000037">
    <property type="entry name" value="Tryptophan synthase alpha chain"/>
    <property type="match status" value="1"/>
</dbReference>
<evidence type="ECO:0000256" key="4">
    <source>
        <dbReference type="ARBA" id="ARBA00022605"/>
    </source>
</evidence>
<feature type="active site" description="Proton acceptor" evidence="9">
    <location>
        <position position="62"/>
    </location>
</feature>
<keyword evidence="7 9" id="KW-0456">Lyase</keyword>
<evidence type="ECO:0000313" key="12">
    <source>
        <dbReference type="Proteomes" id="UP000825933"/>
    </source>
</evidence>
<feature type="active site" description="Proton acceptor" evidence="9">
    <location>
        <position position="73"/>
    </location>
</feature>
<dbReference type="PANTHER" id="PTHR43406">
    <property type="entry name" value="TRYPTOPHAN SYNTHASE, ALPHA CHAIN"/>
    <property type="match status" value="1"/>
</dbReference>
<evidence type="ECO:0000256" key="2">
    <source>
        <dbReference type="ARBA" id="ARBA00004733"/>
    </source>
</evidence>
<comment type="pathway">
    <text evidence="2 9">Amino-acid biosynthesis; L-tryptophan biosynthesis; L-tryptophan from chorismate: step 5/5.</text>
</comment>
<dbReference type="GO" id="GO:0004834">
    <property type="term" value="F:tryptophan synthase activity"/>
    <property type="evidence" value="ECO:0007669"/>
    <property type="project" value="UniProtKB-UniRule"/>
</dbReference>
<keyword evidence="4 9" id="KW-0028">Amino-acid biosynthesis</keyword>
<comment type="caution">
    <text evidence="11">The sequence shown here is derived from an EMBL/GenBank/DDBJ whole genome shotgun (WGS) entry which is preliminary data.</text>
</comment>
<comment type="catalytic activity">
    <reaction evidence="8 9">
        <text>(1S,2R)-1-C-(indol-3-yl)glycerol 3-phosphate + L-serine = D-glyceraldehyde 3-phosphate + L-tryptophan + H2O</text>
        <dbReference type="Rhea" id="RHEA:10532"/>
        <dbReference type="ChEBI" id="CHEBI:15377"/>
        <dbReference type="ChEBI" id="CHEBI:33384"/>
        <dbReference type="ChEBI" id="CHEBI:57912"/>
        <dbReference type="ChEBI" id="CHEBI:58866"/>
        <dbReference type="ChEBI" id="CHEBI:59776"/>
        <dbReference type="EC" id="4.2.1.20"/>
    </reaction>
</comment>
<comment type="function">
    <text evidence="1 9">The alpha subunit is responsible for the aldol cleavage of indoleglycerol phosphate to indole and glyceraldehyde 3-phosphate.</text>
</comment>
<dbReference type="InterPro" id="IPR018204">
    <property type="entry name" value="Trp_synthase_alpha_AS"/>
</dbReference>
<proteinExistence type="inferred from homology"/>
<dbReference type="InterPro" id="IPR013785">
    <property type="entry name" value="Aldolase_TIM"/>
</dbReference>
<evidence type="ECO:0000256" key="7">
    <source>
        <dbReference type="ARBA" id="ARBA00023239"/>
    </source>
</evidence>
<dbReference type="Gene3D" id="3.20.20.70">
    <property type="entry name" value="Aldolase class I"/>
    <property type="match status" value="1"/>
</dbReference>
<dbReference type="Pfam" id="PF00290">
    <property type="entry name" value="Trp_syntA"/>
    <property type="match status" value="1"/>
</dbReference>
<dbReference type="SUPFAM" id="SSF51366">
    <property type="entry name" value="Ribulose-phoshate binding barrel"/>
    <property type="match status" value="1"/>
</dbReference>
<evidence type="ECO:0000256" key="6">
    <source>
        <dbReference type="ARBA" id="ARBA00023141"/>
    </source>
</evidence>
<dbReference type="InterPro" id="IPR002028">
    <property type="entry name" value="Trp_synthase_suA"/>
</dbReference>
<gene>
    <name evidence="9 11" type="primary">trpA</name>
    <name evidence="11" type="ORF">K8N75_06735</name>
</gene>
<comment type="similarity">
    <text evidence="9 10">Belongs to the TrpA family.</text>
</comment>
<keyword evidence="12" id="KW-1185">Reference proteome</keyword>
<sequence>MKFNKNECDCNNKVQSYSDMFHELKNKGEGAFIPFAVAGDPDFDSSIEIVKKYVDNGADALEIGFPFSDPVADGPSVQAADIRSLNSGMTTEKCFEFIRRIRKFTDIPIGLLVYYNLIYKMGIEEFYKNASISGVNGILAADLPPEEAEEVIVAAHKNNIDQIFMVAQTTSNERLAKIVKLCSGFLYVVAVMGVTGARSDIKKSTVDLIKRVRNHTDLPLAVGFGISKPEHVKDVIKSGSDGAIVASAIIDIITENQDNMDLAKDKIGKFCRELKESTIK</sequence>
<evidence type="ECO:0000256" key="3">
    <source>
        <dbReference type="ARBA" id="ARBA00011270"/>
    </source>
</evidence>
<organism evidence="11 12">
    <name type="scientific">Methanobacterium spitsbergense</name>
    <dbReference type="NCBI Taxonomy" id="2874285"/>
    <lineage>
        <taxon>Archaea</taxon>
        <taxon>Methanobacteriati</taxon>
        <taxon>Methanobacteriota</taxon>
        <taxon>Methanomada group</taxon>
        <taxon>Methanobacteria</taxon>
        <taxon>Methanobacteriales</taxon>
        <taxon>Methanobacteriaceae</taxon>
        <taxon>Methanobacterium</taxon>
    </lineage>
</organism>
<dbReference type="GO" id="GO:0005829">
    <property type="term" value="C:cytosol"/>
    <property type="evidence" value="ECO:0007669"/>
    <property type="project" value="TreeGrafter"/>
</dbReference>
<keyword evidence="6 9" id="KW-0057">Aromatic amino acid biosynthesis</keyword>
<evidence type="ECO:0000256" key="8">
    <source>
        <dbReference type="ARBA" id="ARBA00049047"/>
    </source>
</evidence>
<dbReference type="EC" id="4.2.1.20" evidence="9"/>
<dbReference type="InterPro" id="IPR011060">
    <property type="entry name" value="RibuloseP-bd_barrel"/>
</dbReference>